<feature type="compositionally biased region" description="Basic residues" evidence="1">
    <location>
        <begin position="1"/>
        <end position="10"/>
    </location>
</feature>
<organism evidence="3">
    <name type="scientific">Glycine max</name>
    <name type="common">Soybean</name>
    <name type="synonym">Glycine hispida</name>
    <dbReference type="NCBI Taxonomy" id="3847"/>
    <lineage>
        <taxon>Eukaryota</taxon>
        <taxon>Viridiplantae</taxon>
        <taxon>Streptophyta</taxon>
        <taxon>Embryophyta</taxon>
        <taxon>Tracheophyta</taxon>
        <taxon>Spermatophyta</taxon>
        <taxon>Magnoliopsida</taxon>
        <taxon>eudicotyledons</taxon>
        <taxon>Gunneridae</taxon>
        <taxon>Pentapetalae</taxon>
        <taxon>rosids</taxon>
        <taxon>fabids</taxon>
        <taxon>Fabales</taxon>
        <taxon>Fabaceae</taxon>
        <taxon>Papilionoideae</taxon>
        <taxon>50 kb inversion clade</taxon>
        <taxon>NPAAA clade</taxon>
        <taxon>indigoferoid/millettioid clade</taxon>
        <taxon>Phaseoleae</taxon>
        <taxon>Glycine</taxon>
        <taxon>Glycine subgen. Soja</taxon>
    </lineage>
</organism>
<dbReference type="GO" id="GO:0031201">
    <property type="term" value="C:SNARE complex"/>
    <property type="evidence" value="ECO:0000318"/>
    <property type="project" value="GO_Central"/>
</dbReference>
<evidence type="ECO:0000256" key="2">
    <source>
        <dbReference type="SAM" id="Phobius"/>
    </source>
</evidence>
<dbReference type="PaxDb" id="3847-GLYMA12G15840.1"/>
<proteinExistence type="predicted"/>
<evidence type="ECO:0000313" key="3">
    <source>
        <dbReference type="EMBL" id="KRH25827.1"/>
    </source>
</evidence>
<dbReference type="GO" id="GO:0000149">
    <property type="term" value="F:SNARE binding"/>
    <property type="evidence" value="ECO:0000318"/>
    <property type="project" value="GO_Central"/>
</dbReference>
<protein>
    <submittedName>
        <fullName evidence="3 4">Uncharacterized protein</fullName>
    </submittedName>
</protein>
<name>I1LSJ9_SOYBN</name>
<evidence type="ECO:0000313" key="4">
    <source>
        <dbReference type="EnsemblPlants" id="KRH25827"/>
    </source>
</evidence>
<dbReference type="GO" id="GO:0005484">
    <property type="term" value="F:SNAP receptor activity"/>
    <property type="evidence" value="ECO:0000318"/>
    <property type="project" value="GO_Central"/>
</dbReference>
<dbReference type="Gramene" id="KRH25827">
    <property type="protein sequence ID" value="KRH25827"/>
    <property type="gene ID" value="GLYMA_12G132100"/>
</dbReference>
<evidence type="ECO:0000313" key="5">
    <source>
        <dbReference type="Proteomes" id="UP000008827"/>
    </source>
</evidence>
<dbReference type="GO" id="GO:0006886">
    <property type="term" value="P:intracellular protein transport"/>
    <property type="evidence" value="ECO:0000318"/>
    <property type="project" value="GO_Central"/>
</dbReference>
<feature type="region of interest" description="Disordered" evidence="1">
    <location>
        <begin position="1"/>
        <end position="25"/>
    </location>
</feature>
<dbReference type="STRING" id="3847.I1LSJ9"/>
<keyword evidence="2" id="KW-0472">Membrane</keyword>
<keyword evidence="5" id="KW-1185">Reference proteome</keyword>
<accession>I1LSJ9</accession>
<sequence>MQKQSRKKERMKAVADQNVEATDQEAESTNSAELITVRCCPLRFCNFTIPPRQIMPKSVRIIPRVCNRNVYKYKESVILMDMNNTSSFLKRKWGRIKTGSAKEFWENNQSLVSILFLSFILSIGPDRRQDEELDELSLSVQIIGGVGLSIHEELLTLKCVSLFMISEKSANGHVEGSANDQIMMILGLLALFIFLFILVFFT</sequence>
<feature type="transmembrane region" description="Helical" evidence="2">
    <location>
        <begin position="182"/>
        <end position="201"/>
    </location>
</feature>
<dbReference type="Proteomes" id="UP000008827">
    <property type="component" value="Chromosome 12"/>
</dbReference>
<dbReference type="GO" id="GO:0048278">
    <property type="term" value="P:vesicle docking"/>
    <property type="evidence" value="ECO:0000318"/>
    <property type="project" value="GO_Central"/>
</dbReference>
<dbReference type="GO" id="GO:0006906">
    <property type="term" value="P:vesicle fusion"/>
    <property type="evidence" value="ECO:0000318"/>
    <property type="project" value="GO_Central"/>
</dbReference>
<dbReference type="GO" id="GO:0012505">
    <property type="term" value="C:endomembrane system"/>
    <property type="evidence" value="ECO:0000318"/>
    <property type="project" value="GO_Central"/>
</dbReference>
<dbReference type="AlphaFoldDB" id="I1LSJ9"/>
<gene>
    <name evidence="3" type="ORF">GLYMA_12G132100</name>
</gene>
<reference evidence="3" key="3">
    <citation type="submission" date="2018-07" db="EMBL/GenBank/DDBJ databases">
        <title>WGS assembly of Glycine max.</title>
        <authorList>
            <person name="Schmutz J."/>
            <person name="Cannon S."/>
            <person name="Schlueter J."/>
            <person name="Ma J."/>
            <person name="Mitros T."/>
            <person name="Nelson W."/>
            <person name="Hyten D."/>
            <person name="Song Q."/>
            <person name="Thelen J."/>
            <person name="Cheng J."/>
            <person name="Xu D."/>
            <person name="Hellsten U."/>
            <person name="May G."/>
            <person name="Yu Y."/>
            <person name="Sakurai T."/>
            <person name="Umezawa T."/>
            <person name="Bhattacharyya M."/>
            <person name="Sandhu D."/>
            <person name="Valliyodan B."/>
            <person name="Lindquist E."/>
            <person name="Peto M."/>
            <person name="Grant D."/>
            <person name="Shu S."/>
            <person name="Goodstein D."/>
            <person name="Barry K."/>
            <person name="Futrell-Griggs M."/>
            <person name="Abernathy B."/>
            <person name="Du J."/>
            <person name="Tian Z."/>
            <person name="Zhu L."/>
            <person name="Gill N."/>
            <person name="Joshi T."/>
            <person name="Libault M."/>
            <person name="Sethuraman A."/>
            <person name="Zhang X."/>
            <person name="Shinozaki K."/>
            <person name="Nguyen H."/>
            <person name="Wing R."/>
            <person name="Cregan P."/>
            <person name="Specht J."/>
            <person name="Grimwood J."/>
            <person name="Rokhsar D."/>
            <person name="Stacey G."/>
            <person name="Shoemaker R."/>
            <person name="Jackson S."/>
        </authorList>
    </citation>
    <scope>NUCLEOTIDE SEQUENCE</scope>
    <source>
        <tissue evidence="3">Callus</tissue>
    </source>
</reference>
<dbReference type="EnsemblPlants" id="KRH25827">
    <property type="protein sequence ID" value="KRH25827"/>
    <property type="gene ID" value="GLYMA_12G132100"/>
</dbReference>
<reference evidence="4" key="2">
    <citation type="submission" date="2018-02" db="UniProtKB">
        <authorList>
            <consortium name="EnsemblPlants"/>
        </authorList>
    </citation>
    <scope>IDENTIFICATION</scope>
    <source>
        <strain evidence="4">Williams 82</strain>
    </source>
</reference>
<evidence type="ECO:0000256" key="1">
    <source>
        <dbReference type="SAM" id="MobiDB-lite"/>
    </source>
</evidence>
<dbReference type="EMBL" id="CM000845">
    <property type="protein sequence ID" value="KRH25827.1"/>
    <property type="molecule type" value="Genomic_DNA"/>
</dbReference>
<keyword evidence="2" id="KW-1133">Transmembrane helix</keyword>
<keyword evidence="2" id="KW-0812">Transmembrane</keyword>
<reference evidence="3 4" key="1">
    <citation type="journal article" date="2010" name="Nature">
        <title>Genome sequence of the palaeopolyploid soybean.</title>
        <authorList>
            <person name="Schmutz J."/>
            <person name="Cannon S.B."/>
            <person name="Schlueter J."/>
            <person name="Ma J."/>
            <person name="Mitros T."/>
            <person name="Nelson W."/>
            <person name="Hyten D.L."/>
            <person name="Song Q."/>
            <person name="Thelen J.J."/>
            <person name="Cheng J."/>
            <person name="Xu D."/>
            <person name="Hellsten U."/>
            <person name="May G.D."/>
            <person name="Yu Y."/>
            <person name="Sakurai T."/>
            <person name="Umezawa T."/>
            <person name="Bhattacharyya M.K."/>
            <person name="Sandhu D."/>
            <person name="Valliyodan B."/>
            <person name="Lindquist E."/>
            <person name="Peto M."/>
            <person name="Grant D."/>
            <person name="Shu S."/>
            <person name="Goodstein D."/>
            <person name="Barry K."/>
            <person name="Futrell-Griggs M."/>
            <person name="Abernathy B."/>
            <person name="Du J."/>
            <person name="Tian Z."/>
            <person name="Zhu L."/>
            <person name="Gill N."/>
            <person name="Joshi T."/>
            <person name="Libault M."/>
            <person name="Sethuraman A."/>
            <person name="Zhang X.-C."/>
            <person name="Shinozaki K."/>
            <person name="Nguyen H.T."/>
            <person name="Wing R.A."/>
            <person name="Cregan P."/>
            <person name="Specht J."/>
            <person name="Grimwood J."/>
            <person name="Rokhsar D."/>
            <person name="Stacey G."/>
            <person name="Shoemaker R.C."/>
            <person name="Jackson S.A."/>
        </authorList>
    </citation>
    <scope>NUCLEOTIDE SEQUENCE [LARGE SCALE GENOMIC DNA]</scope>
    <source>
        <strain evidence="4">cv. Williams 82</strain>
        <tissue evidence="3">Callus</tissue>
    </source>
</reference>
<dbReference type="CDD" id="cd15841">
    <property type="entry name" value="SNARE_Qc"/>
    <property type="match status" value="1"/>
</dbReference>
<dbReference type="InParanoid" id="I1LSJ9"/>
<dbReference type="HOGENOM" id="CLU_1356773_0_0_1"/>